<protein>
    <recommendedName>
        <fullName evidence="3">Roadblock/LAMTOR2 domain-containing protein</fullName>
    </recommendedName>
</protein>
<evidence type="ECO:0000313" key="2">
    <source>
        <dbReference type="Proteomes" id="UP001595722"/>
    </source>
</evidence>
<accession>A0ABV7VM98</accession>
<gene>
    <name evidence="1" type="ORF">ACFOMG_00855</name>
</gene>
<reference evidence="2" key="1">
    <citation type="journal article" date="2019" name="Int. J. Syst. Evol. Microbiol.">
        <title>The Global Catalogue of Microorganisms (GCM) 10K type strain sequencing project: providing services to taxonomists for standard genome sequencing and annotation.</title>
        <authorList>
            <consortium name="The Broad Institute Genomics Platform"/>
            <consortium name="The Broad Institute Genome Sequencing Center for Infectious Disease"/>
            <person name="Wu L."/>
            <person name="Ma J."/>
        </authorList>
    </citation>
    <scope>NUCLEOTIDE SEQUENCE [LARGE SCALE GENOMIC DNA]</scope>
    <source>
        <strain evidence="2">KCTC 42424</strain>
    </source>
</reference>
<dbReference type="Gene3D" id="3.30.450.30">
    <property type="entry name" value="Dynein light chain 2a, cytoplasmic"/>
    <property type="match status" value="1"/>
</dbReference>
<dbReference type="SUPFAM" id="SSF103196">
    <property type="entry name" value="Roadblock/LC7 domain"/>
    <property type="match status" value="1"/>
</dbReference>
<evidence type="ECO:0008006" key="3">
    <source>
        <dbReference type="Google" id="ProtNLM"/>
    </source>
</evidence>
<name>A0ABV7VM98_9GAMM</name>
<keyword evidence="2" id="KW-1185">Reference proteome</keyword>
<dbReference type="Proteomes" id="UP001595722">
    <property type="component" value="Unassembled WGS sequence"/>
</dbReference>
<dbReference type="RefSeq" id="WP_376864206.1">
    <property type="nucleotide sequence ID" value="NZ_JBHRYB010000001.1"/>
</dbReference>
<comment type="caution">
    <text evidence="1">The sequence shown here is derived from an EMBL/GenBank/DDBJ whole genome shotgun (WGS) entry which is preliminary data.</text>
</comment>
<dbReference type="EMBL" id="JBHRYB010000001">
    <property type="protein sequence ID" value="MFC3678656.1"/>
    <property type="molecule type" value="Genomic_DNA"/>
</dbReference>
<sequence length="133" mass="14419">MSSNIPAWVPSDIAKHAFVSELKNNQQLQLLNLATTDGFRVCQVARQGLNIEGDKIAAVTSSIMAMSNSAARAVFSEDSQTIDIESNCGKIVIETISSSHGQLVITLCCQHDCSLATARFIARRLRQTILQAL</sequence>
<evidence type="ECO:0000313" key="1">
    <source>
        <dbReference type="EMBL" id="MFC3678656.1"/>
    </source>
</evidence>
<organism evidence="1 2">
    <name type="scientific">Bacterioplanoides pacificum</name>
    <dbReference type="NCBI Taxonomy" id="1171596"/>
    <lineage>
        <taxon>Bacteria</taxon>
        <taxon>Pseudomonadati</taxon>
        <taxon>Pseudomonadota</taxon>
        <taxon>Gammaproteobacteria</taxon>
        <taxon>Oceanospirillales</taxon>
        <taxon>Oceanospirillaceae</taxon>
        <taxon>Bacterioplanoides</taxon>
    </lineage>
</organism>
<proteinExistence type="predicted"/>